<dbReference type="InterPro" id="IPR036397">
    <property type="entry name" value="RNaseH_sf"/>
</dbReference>
<dbReference type="EMBL" id="JANTQA010000070">
    <property type="protein sequence ID" value="KAJ3425209.1"/>
    <property type="molecule type" value="Genomic_DNA"/>
</dbReference>
<evidence type="ECO:0000259" key="8">
    <source>
        <dbReference type="PROSITE" id="PS50822"/>
    </source>
</evidence>
<evidence type="ECO:0000313" key="9">
    <source>
        <dbReference type="EMBL" id="KAJ3425209.1"/>
    </source>
</evidence>
<keyword evidence="5" id="KW-0943">RNA-mediated gene silencing</keyword>
<dbReference type="Gene3D" id="3.30.420.10">
    <property type="entry name" value="Ribonuclease H-like superfamily/Ribonuclease H"/>
    <property type="match status" value="1"/>
</dbReference>
<dbReference type="PROSITE" id="PS50822">
    <property type="entry name" value="PIWI"/>
    <property type="match status" value="1"/>
</dbReference>
<dbReference type="Pfam" id="PF02170">
    <property type="entry name" value="PAZ"/>
    <property type="match status" value="1"/>
</dbReference>
<dbReference type="PANTHER" id="PTHR22891">
    <property type="entry name" value="EUKARYOTIC TRANSLATION INITIATION FACTOR 2C"/>
    <property type="match status" value="1"/>
</dbReference>
<sequence length="796" mass="94388">MLNNAYFPKPRIGKNGRKVTLLTNYFPIKFDLDTVFLNEIKFEPEIRSKLPRWGIFSLLQKELPDCIFDGFAIVYSMKEINDIEKEITYRRRKFRVTLKKVKLLKTIENWKEFEHLYNIIFARIMKTLGLQQMRNRYYDAENAIQNQQYHFELWRGYYHNVSMTKMGSCLNLDLIHKVVRTDTVLDNFHEVASSFNQRLNRRFQQNSRDRYQQDNRNQNRTNIDYTDEKFRSILRKDLIGQVVMTRYNNRSYIINDIDFEKNPSFEFQNKENKTVSLFEYYRNVYHKNITDRNQPLLVLKKFRTDPEGNKIQEFSYLIPELCSMTGLTNRMRENFYLMQEISRHTQIRPENRLLELKKFVHRILTTEKATLEMKKWRMYLKSDLIAVPGRVLNQVNIQFRNRNCKSGDKGNWTYIIKRAKPIRAKQFRKWLIIYPQSKANEVSNFVDTLKITGGQMGIEFMKPKMIGLRQDTAEEYCRHIHNEVDPQVDLSICVLFSADSNKYNSIKQQMSSERPVPNQCVLINTLRKKRNFNAVCQKIVLQVNCKAGGAIWNVDLPRDEQRNIMYVGIATSFSSNRKNNSMVGCVATTSNDCTDYYTNVFEITRQKPIENQLTSFIKNALDKYFTNNKNKPPRNIIVYRDGISDSQFINCIETEISQFYKAFKMCSEEYKPELTWVVAQKRIKTRYFNNSQNPMPGSIIDSVITKPNRFDFFLVPQHVNQGSATPVHYQCIYDNSKIPGDTLIEITYKLCHMYYNWTGTVRVPMVIQYAQKAAFLAYQSTKQESNHILHDKLYYL</sequence>
<dbReference type="CDD" id="cd02845">
    <property type="entry name" value="PAZ_piwi_like"/>
    <property type="match status" value="1"/>
</dbReference>
<evidence type="ECO:0000256" key="1">
    <source>
        <dbReference type="ARBA" id="ARBA00004496"/>
    </source>
</evidence>
<dbReference type="InterPro" id="IPR003100">
    <property type="entry name" value="PAZ_dom"/>
</dbReference>
<feature type="domain" description="PAZ" evidence="7">
    <location>
        <begin position="207"/>
        <end position="326"/>
    </location>
</feature>
<dbReference type="SMART" id="SM00950">
    <property type="entry name" value="Piwi"/>
    <property type="match status" value="1"/>
</dbReference>
<dbReference type="Gene3D" id="2.170.260.10">
    <property type="entry name" value="paz domain"/>
    <property type="match status" value="1"/>
</dbReference>
<comment type="caution">
    <text evidence="9">The sequence shown here is derived from an EMBL/GenBank/DDBJ whole genome shotgun (WGS) entry which is preliminary data.</text>
</comment>
<dbReference type="GO" id="GO:0031047">
    <property type="term" value="P:regulatory ncRNA-mediated gene silencing"/>
    <property type="evidence" value="ECO:0007669"/>
    <property type="project" value="UniProtKB-KW"/>
</dbReference>
<proteinExistence type="inferred from homology"/>
<dbReference type="FunFam" id="2.170.260.10:FF:000003">
    <property type="entry name" value="Piwi-like RNA-mediated gene silencing 2"/>
    <property type="match status" value="1"/>
</dbReference>
<keyword evidence="3" id="KW-0963">Cytoplasm</keyword>
<gene>
    <name evidence="9" type="ORF">M0812_27644</name>
</gene>
<reference evidence="9" key="1">
    <citation type="submission" date="2022-08" db="EMBL/GenBank/DDBJ databases">
        <title>Novel sulphate-reducing endosymbionts in the free-living metamonad Anaeramoeba.</title>
        <authorList>
            <person name="Jerlstrom-Hultqvist J."/>
            <person name="Cepicka I."/>
            <person name="Gallot-Lavallee L."/>
            <person name="Salas-Leiva D."/>
            <person name="Curtis B.A."/>
            <person name="Zahonova K."/>
            <person name="Pipaliya S."/>
            <person name="Dacks J."/>
            <person name="Roger A.J."/>
        </authorList>
    </citation>
    <scope>NUCLEOTIDE SEQUENCE</scope>
    <source>
        <strain evidence="9">Busselton2</strain>
    </source>
</reference>
<dbReference type="InterPro" id="IPR003165">
    <property type="entry name" value="Piwi"/>
</dbReference>
<organism evidence="9 10">
    <name type="scientific">Anaeramoeba flamelloides</name>
    <dbReference type="NCBI Taxonomy" id="1746091"/>
    <lineage>
        <taxon>Eukaryota</taxon>
        <taxon>Metamonada</taxon>
        <taxon>Anaeramoebidae</taxon>
        <taxon>Anaeramoeba</taxon>
    </lineage>
</organism>
<dbReference type="InterPro" id="IPR012337">
    <property type="entry name" value="RNaseH-like_sf"/>
</dbReference>
<dbReference type="SUPFAM" id="SSF53098">
    <property type="entry name" value="Ribonuclease H-like"/>
    <property type="match status" value="1"/>
</dbReference>
<comment type="similarity">
    <text evidence="6">Belongs to the argonaute family. Piwi subfamily.</text>
</comment>
<keyword evidence="4" id="KW-0694">RNA-binding</keyword>
<name>A0AAV7Y9C9_9EUKA</name>
<feature type="domain" description="Piwi" evidence="8">
    <location>
        <begin position="490"/>
        <end position="782"/>
    </location>
</feature>
<dbReference type="CDD" id="cd04658">
    <property type="entry name" value="Piwi_piwi-like_Euk"/>
    <property type="match status" value="1"/>
</dbReference>
<protein>
    <submittedName>
        <fullName evidence="9">Piwi-like protein</fullName>
    </submittedName>
</protein>
<dbReference type="PROSITE" id="PS50821">
    <property type="entry name" value="PAZ"/>
    <property type="match status" value="1"/>
</dbReference>
<comment type="subcellular location">
    <subcellularLocation>
        <location evidence="1">Cytoplasm</location>
    </subcellularLocation>
</comment>
<evidence type="ECO:0000259" key="7">
    <source>
        <dbReference type="PROSITE" id="PS50821"/>
    </source>
</evidence>
<dbReference type="InterPro" id="IPR036085">
    <property type="entry name" value="PAZ_dom_sf"/>
</dbReference>
<evidence type="ECO:0000256" key="6">
    <source>
        <dbReference type="ARBA" id="ARBA00038291"/>
    </source>
</evidence>
<evidence type="ECO:0000256" key="2">
    <source>
        <dbReference type="ARBA" id="ARBA00022473"/>
    </source>
</evidence>
<evidence type="ECO:0000256" key="4">
    <source>
        <dbReference type="ARBA" id="ARBA00022884"/>
    </source>
</evidence>
<dbReference type="AlphaFoldDB" id="A0AAV7Y9C9"/>
<evidence type="ECO:0000256" key="3">
    <source>
        <dbReference type="ARBA" id="ARBA00022490"/>
    </source>
</evidence>
<dbReference type="GO" id="GO:0005737">
    <property type="term" value="C:cytoplasm"/>
    <property type="evidence" value="ECO:0007669"/>
    <property type="project" value="UniProtKB-SubCell"/>
</dbReference>
<dbReference type="SUPFAM" id="SSF101690">
    <property type="entry name" value="PAZ domain"/>
    <property type="match status" value="1"/>
</dbReference>
<keyword evidence="2" id="KW-0217">Developmental protein</keyword>
<dbReference type="Gene3D" id="3.40.50.2300">
    <property type="match status" value="1"/>
</dbReference>
<evidence type="ECO:0000256" key="5">
    <source>
        <dbReference type="ARBA" id="ARBA00023158"/>
    </source>
</evidence>
<dbReference type="Proteomes" id="UP001146793">
    <property type="component" value="Unassembled WGS sequence"/>
</dbReference>
<accession>A0AAV7Y9C9</accession>
<evidence type="ECO:0000313" key="10">
    <source>
        <dbReference type="Proteomes" id="UP001146793"/>
    </source>
</evidence>
<dbReference type="GO" id="GO:0003723">
    <property type="term" value="F:RNA binding"/>
    <property type="evidence" value="ECO:0007669"/>
    <property type="project" value="UniProtKB-KW"/>
</dbReference>
<dbReference type="SMART" id="SM00949">
    <property type="entry name" value="PAZ"/>
    <property type="match status" value="1"/>
</dbReference>
<dbReference type="Pfam" id="PF02171">
    <property type="entry name" value="Piwi"/>
    <property type="match status" value="1"/>
</dbReference>